<dbReference type="EMBL" id="JABXJJ020000072">
    <property type="protein sequence ID" value="MDI5974374.1"/>
    <property type="molecule type" value="Genomic_DNA"/>
</dbReference>
<feature type="compositionally biased region" description="Low complexity" evidence="1">
    <location>
        <begin position="80"/>
        <end position="89"/>
    </location>
</feature>
<gene>
    <name evidence="3" type="ORF">POF50_034370</name>
</gene>
<sequence length="89" mass="9612">MIDLADFPLPLPHLHEPAPPARGAYAGDHTRAWAARISEFDGYVFVTPEYDRSIPGVLKNAIDHVQARGAPRPPRPLPSSPGSSPGHAR</sequence>
<dbReference type="PANTHER" id="PTHR30543:SF21">
    <property type="entry name" value="NAD(P)H-DEPENDENT FMN REDUCTASE LOT6"/>
    <property type="match status" value="1"/>
</dbReference>
<dbReference type="AlphaFoldDB" id="A0AA90HCY7"/>
<dbReference type="SUPFAM" id="SSF52218">
    <property type="entry name" value="Flavoproteins"/>
    <property type="match status" value="1"/>
</dbReference>
<dbReference type="Gene3D" id="3.40.50.360">
    <property type="match status" value="1"/>
</dbReference>
<dbReference type="InterPro" id="IPR029039">
    <property type="entry name" value="Flavoprotein-like_sf"/>
</dbReference>
<evidence type="ECO:0000313" key="3">
    <source>
        <dbReference type="EMBL" id="MDI5974374.1"/>
    </source>
</evidence>
<accession>A0AA90HCY7</accession>
<dbReference type="RefSeq" id="WP_271313112.1">
    <property type="nucleotide sequence ID" value="NZ_JABXJJ020000072.1"/>
</dbReference>
<dbReference type="GO" id="GO:0010181">
    <property type="term" value="F:FMN binding"/>
    <property type="evidence" value="ECO:0007669"/>
    <property type="project" value="TreeGrafter"/>
</dbReference>
<dbReference type="Pfam" id="PF03358">
    <property type="entry name" value="FMN_red"/>
    <property type="match status" value="1"/>
</dbReference>
<dbReference type="InterPro" id="IPR050712">
    <property type="entry name" value="NAD(P)H-dep_reductase"/>
</dbReference>
<evidence type="ECO:0000259" key="2">
    <source>
        <dbReference type="Pfam" id="PF03358"/>
    </source>
</evidence>
<dbReference type="GO" id="GO:0016491">
    <property type="term" value="F:oxidoreductase activity"/>
    <property type="evidence" value="ECO:0007669"/>
    <property type="project" value="InterPro"/>
</dbReference>
<proteinExistence type="predicted"/>
<reference evidence="3" key="1">
    <citation type="submission" date="2023-05" db="EMBL/GenBank/DDBJ databases">
        <title>Streptantibioticus silvisoli sp. nov., acidotolerant actinomycetes 1 from pine litter.</title>
        <authorList>
            <person name="Swiecimska M."/>
            <person name="Golinska P."/>
            <person name="Sangal V."/>
            <person name="Wachnowicz B."/>
            <person name="Goodfellow M."/>
        </authorList>
    </citation>
    <scope>NUCLEOTIDE SEQUENCE</scope>
    <source>
        <strain evidence="3">SL13</strain>
    </source>
</reference>
<protein>
    <submittedName>
        <fullName evidence="3">NAD(P)H-dependent oxidoreductase</fullName>
    </submittedName>
</protein>
<dbReference type="PANTHER" id="PTHR30543">
    <property type="entry name" value="CHROMATE REDUCTASE"/>
    <property type="match status" value="1"/>
</dbReference>
<feature type="region of interest" description="Disordered" evidence="1">
    <location>
        <begin position="1"/>
        <end position="23"/>
    </location>
</feature>
<organism evidence="3">
    <name type="scientific">Streptantibioticus silvisoli</name>
    <dbReference type="NCBI Taxonomy" id="2705255"/>
    <lineage>
        <taxon>Bacteria</taxon>
        <taxon>Bacillati</taxon>
        <taxon>Actinomycetota</taxon>
        <taxon>Actinomycetes</taxon>
        <taxon>Kitasatosporales</taxon>
        <taxon>Streptomycetaceae</taxon>
        <taxon>Streptantibioticus</taxon>
    </lineage>
</organism>
<feature type="region of interest" description="Disordered" evidence="1">
    <location>
        <begin position="67"/>
        <end position="89"/>
    </location>
</feature>
<feature type="domain" description="NADPH-dependent FMN reductase-like" evidence="2">
    <location>
        <begin position="1"/>
        <end position="72"/>
    </location>
</feature>
<dbReference type="InterPro" id="IPR005025">
    <property type="entry name" value="FMN_Rdtase-like_dom"/>
</dbReference>
<name>A0AA90HCY7_9ACTN</name>
<dbReference type="GO" id="GO:0005829">
    <property type="term" value="C:cytosol"/>
    <property type="evidence" value="ECO:0007669"/>
    <property type="project" value="TreeGrafter"/>
</dbReference>
<comment type="caution">
    <text evidence="3">The sequence shown here is derived from an EMBL/GenBank/DDBJ whole genome shotgun (WGS) entry which is preliminary data.</text>
</comment>
<evidence type="ECO:0000256" key="1">
    <source>
        <dbReference type="SAM" id="MobiDB-lite"/>
    </source>
</evidence>